<comment type="caution">
    <text evidence="3">The sequence shown here is derived from an EMBL/GenBank/DDBJ whole genome shotgun (WGS) entry which is preliminary data.</text>
</comment>
<evidence type="ECO:0000313" key="3">
    <source>
        <dbReference type="EMBL" id="PHI30434.1"/>
    </source>
</evidence>
<feature type="chain" id="PRO_5012044624" evidence="1">
    <location>
        <begin position="30"/>
        <end position="777"/>
    </location>
</feature>
<dbReference type="AlphaFoldDB" id="A0A2C6DNQ5"/>
<keyword evidence="4" id="KW-1185">Reference proteome</keyword>
<keyword evidence="1" id="KW-0732">Signal</keyword>
<evidence type="ECO:0000259" key="2">
    <source>
        <dbReference type="PROSITE" id="PS51208"/>
    </source>
</evidence>
<organism evidence="3 4">
    <name type="scientific">Budvicia aquatica</name>
    <dbReference type="NCBI Taxonomy" id="82979"/>
    <lineage>
        <taxon>Bacteria</taxon>
        <taxon>Pseudomonadati</taxon>
        <taxon>Pseudomonadota</taxon>
        <taxon>Gammaproteobacteria</taxon>
        <taxon>Enterobacterales</taxon>
        <taxon>Budviciaceae</taxon>
        <taxon>Budvicia</taxon>
    </lineage>
</organism>
<protein>
    <submittedName>
        <fullName evidence="3">Autotransporter domain-containing protein</fullName>
    </submittedName>
</protein>
<dbReference type="STRING" id="1111728.GCA_000427805_04261"/>
<dbReference type="GO" id="GO:0019867">
    <property type="term" value="C:outer membrane"/>
    <property type="evidence" value="ECO:0007669"/>
    <property type="project" value="InterPro"/>
</dbReference>
<accession>A0A2C6DNQ5</accession>
<sequence length="777" mass="82703">MLCTPSRGGFRLAKTALGLSLLLSSSAYAQDYIFDPMGFFPGASTPHSRAWKLSHDGSTAILAGLNDRSEFEYALWTPGQGLQSLTGDRQGLTQLTLDSISGDGATILGTGRNAMGKNEAFIWRADSGYQLLGVLGDPLVEDSHASVISNDGQAVAGYSGNAMGGYMEAFRWTESRGMEGLGFLTDSTQPLRFSQAIAIDETGDTLVGYSLNSDAYYEAFRWTENSGIKGLGFINGGGTAPSSMALFVSHDGRVVSGVSNNDRDLSEAFVWTENSGMKGLGFIDGGGLMPKSIPVAISADGRVIVGASSNSTTQDDSPVESFRWTEESGMVGLGFLGGNTIHVSQARALSADGSTIVGLSSTDQDTAAAYIWREEFGMISIQDFLASNGINLDSWALEDASSISGNGEVVVGMGTNPDGYAEGWMARIPKPETPISPPIITDPTDPTTPIDPDPEVTPPPGFISINELNRSLSDMTYVPMAGLSVAQGALQDQRFIAAQQCDSDRLWNESDKRYCSFITGSGEFWRGDGSLGRGSVGLAVRLSPSLTLGASAYLGRSDVDLRLNGKNKVDSYGSALFVNYTRGDEGLSAFGAVTANHLDYDIRRNYGNNTQLNTYSDGDSKGYSLGALARLGWTFRPVADVAVIPFAEVNWARATIDGYRESNGTFPIDYDGRSADETDSRLGGELRYAINNQLNVNASAAWVHRLSGGVDRVSGELIGVADIQSDKVDLPTDWSEVTLGMSYQLTSDMGISAAATSTIGRSYQPDTSIRAGFTFKF</sequence>
<name>A0A2C6DNQ5_9GAMM</name>
<feature type="domain" description="Autotransporter" evidence="2">
    <location>
        <begin position="499"/>
        <end position="777"/>
    </location>
</feature>
<dbReference type="InterPro" id="IPR005546">
    <property type="entry name" value="Autotransporte_beta"/>
</dbReference>
<dbReference type="SUPFAM" id="SSF103515">
    <property type="entry name" value="Autotransporter"/>
    <property type="match status" value="1"/>
</dbReference>
<dbReference type="NCBIfam" id="TIGR01414">
    <property type="entry name" value="autotrans_barl"/>
    <property type="match status" value="1"/>
</dbReference>
<evidence type="ECO:0000256" key="1">
    <source>
        <dbReference type="SAM" id="SignalP"/>
    </source>
</evidence>
<dbReference type="Pfam" id="PF03797">
    <property type="entry name" value="Autotransporter"/>
    <property type="match status" value="1"/>
</dbReference>
<dbReference type="PROSITE" id="PS51208">
    <property type="entry name" value="AUTOTRANSPORTER"/>
    <property type="match status" value="1"/>
</dbReference>
<gene>
    <name evidence="3" type="ORF">CRN84_14355</name>
</gene>
<dbReference type="RefSeq" id="WP_051323219.1">
    <property type="nucleotide sequence ID" value="NZ_PDDX01000001.1"/>
</dbReference>
<dbReference type="OrthoDB" id="6463040at2"/>
<dbReference type="InterPro" id="IPR014262">
    <property type="entry name" value="HAF_rpt"/>
</dbReference>
<dbReference type="InterPro" id="IPR006315">
    <property type="entry name" value="OM_autotransptr_brl_dom"/>
</dbReference>
<dbReference type="Proteomes" id="UP000224974">
    <property type="component" value="Unassembled WGS sequence"/>
</dbReference>
<dbReference type="EMBL" id="PDDX01000001">
    <property type="protein sequence ID" value="PHI30434.1"/>
    <property type="molecule type" value="Genomic_DNA"/>
</dbReference>
<feature type="signal peptide" evidence="1">
    <location>
        <begin position="1"/>
        <end position="29"/>
    </location>
</feature>
<proteinExistence type="predicted"/>
<evidence type="ECO:0000313" key="4">
    <source>
        <dbReference type="Proteomes" id="UP000224974"/>
    </source>
</evidence>
<dbReference type="NCBIfam" id="TIGR02913">
    <property type="entry name" value="HAF_rpt"/>
    <property type="match status" value="2"/>
</dbReference>
<dbReference type="InterPro" id="IPR036709">
    <property type="entry name" value="Autotransporte_beta_dom_sf"/>
</dbReference>
<dbReference type="Gene3D" id="2.40.128.130">
    <property type="entry name" value="Autotransporter beta-domain"/>
    <property type="match status" value="1"/>
</dbReference>
<dbReference type="SMART" id="SM00869">
    <property type="entry name" value="Autotransporter"/>
    <property type="match status" value="1"/>
</dbReference>
<reference evidence="4" key="1">
    <citation type="submission" date="2017-09" db="EMBL/GenBank/DDBJ databases">
        <title>FDA dAtabase for Regulatory Grade micrObial Sequences (FDA-ARGOS): Supporting development and validation of Infectious Disease Dx tests.</title>
        <authorList>
            <person name="Minogue T."/>
            <person name="Wolcott M."/>
            <person name="Wasieloski L."/>
            <person name="Aguilar W."/>
            <person name="Moore D."/>
            <person name="Tallon L."/>
            <person name="Sadzewicz L."/>
            <person name="Ott S."/>
            <person name="Zhao X."/>
            <person name="Nagaraj S."/>
            <person name="Vavikolanu K."/>
            <person name="Aluvathingal J."/>
            <person name="Nadendla S."/>
            <person name="Sichtig H."/>
        </authorList>
    </citation>
    <scope>NUCLEOTIDE SEQUENCE [LARGE SCALE GENOMIC DNA]</scope>
    <source>
        <strain evidence="4">FDAARGOS_387</strain>
    </source>
</reference>